<keyword evidence="3" id="KW-1185">Reference proteome</keyword>
<reference evidence="2 3" key="1">
    <citation type="journal article" date="2015" name="Genome Announc.">
        <title>Expanding the biotechnology potential of lactobacilli through comparative genomics of 213 strains and associated genera.</title>
        <authorList>
            <person name="Sun Z."/>
            <person name="Harris H.M."/>
            <person name="McCann A."/>
            <person name="Guo C."/>
            <person name="Argimon S."/>
            <person name="Zhang W."/>
            <person name="Yang X."/>
            <person name="Jeffery I.B."/>
            <person name="Cooney J.C."/>
            <person name="Kagawa T.F."/>
            <person name="Liu W."/>
            <person name="Song Y."/>
            <person name="Salvetti E."/>
            <person name="Wrobel A."/>
            <person name="Rasinkangas P."/>
            <person name="Parkhill J."/>
            <person name="Rea M.C."/>
            <person name="O'Sullivan O."/>
            <person name="Ritari J."/>
            <person name="Douillard F.P."/>
            <person name="Paul Ross R."/>
            <person name="Yang R."/>
            <person name="Briner A.E."/>
            <person name="Felis G.E."/>
            <person name="de Vos W.M."/>
            <person name="Barrangou R."/>
            <person name="Klaenhammer T.R."/>
            <person name="Caufield P.W."/>
            <person name="Cui Y."/>
            <person name="Zhang H."/>
            <person name="O'Toole P.W."/>
        </authorList>
    </citation>
    <scope>NUCLEOTIDE SEQUENCE [LARGE SCALE GENOMIC DNA]</scope>
    <source>
        <strain evidence="2 3">DSM 20690</strain>
    </source>
</reference>
<feature type="domain" description="NADPH-dependent FMN reductase-like" evidence="1">
    <location>
        <begin position="3"/>
        <end position="151"/>
    </location>
</feature>
<dbReference type="PANTHER" id="PTHR30543">
    <property type="entry name" value="CHROMATE REDUCTASE"/>
    <property type="match status" value="1"/>
</dbReference>
<dbReference type="EMBL" id="JQBT01000034">
    <property type="protein sequence ID" value="KRN78396.1"/>
    <property type="molecule type" value="Genomic_DNA"/>
</dbReference>
<evidence type="ECO:0000259" key="1">
    <source>
        <dbReference type="Pfam" id="PF03358"/>
    </source>
</evidence>
<sequence length="197" mass="22111">MTTINVILGSVREPSMGNRILTYLENHQDELELQCEAHLNFIRISDYHLAAYNQPLPPFNTPDYVNTLPENAKKWVTDVYNADGLLLLLPEYDFSIPGALKNALDYLGSGVNNKPIQSISYSMGGFGGLLASMALLPVYQALNLITLPHNLHIKSVQNVFETNGEFKDDLSRKEQDYYARAIKNVVVNIAHYANLLK</sequence>
<dbReference type="PATRIC" id="fig|1122148.6.peg.1193"/>
<dbReference type="AlphaFoldDB" id="A0A0R2JTN7"/>
<dbReference type="InterPro" id="IPR029039">
    <property type="entry name" value="Flavoprotein-like_sf"/>
</dbReference>
<name>A0A0R2JTN7_9LACO</name>
<accession>A0A0R2JTN7</accession>
<dbReference type="GO" id="GO:0005829">
    <property type="term" value="C:cytosol"/>
    <property type="evidence" value="ECO:0007669"/>
    <property type="project" value="TreeGrafter"/>
</dbReference>
<evidence type="ECO:0000313" key="2">
    <source>
        <dbReference type="EMBL" id="KRN78396.1"/>
    </source>
</evidence>
<dbReference type="Pfam" id="PF03358">
    <property type="entry name" value="FMN_red"/>
    <property type="match status" value="1"/>
</dbReference>
<dbReference type="PANTHER" id="PTHR30543:SF21">
    <property type="entry name" value="NAD(P)H-DEPENDENT FMN REDUCTASE LOT6"/>
    <property type="match status" value="1"/>
</dbReference>
<organism evidence="2 3">
    <name type="scientific">Fructilactobacillus lindneri DSM 20690 = JCM 11027</name>
    <dbReference type="NCBI Taxonomy" id="1122148"/>
    <lineage>
        <taxon>Bacteria</taxon>
        <taxon>Bacillati</taxon>
        <taxon>Bacillota</taxon>
        <taxon>Bacilli</taxon>
        <taxon>Lactobacillales</taxon>
        <taxon>Lactobacillaceae</taxon>
        <taxon>Fructilactobacillus</taxon>
    </lineage>
</organism>
<dbReference type="STRING" id="53444.AYR59_02235"/>
<dbReference type="Gene3D" id="3.40.50.360">
    <property type="match status" value="1"/>
</dbReference>
<proteinExistence type="predicted"/>
<dbReference type="GO" id="GO:0016491">
    <property type="term" value="F:oxidoreductase activity"/>
    <property type="evidence" value="ECO:0007669"/>
    <property type="project" value="InterPro"/>
</dbReference>
<dbReference type="RefSeq" id="WP_054646775.1">
    <property type="nucleotide sequence ID" value="NZ_FUXS01000008.1"/>
</dbReference>
<comment type="caution">
    <text evidence="2">The sequence shown here is derived from an EMBL/GenBank/DDBJ whole genome shotgun (WGS) entry which is preliminary data.</text>
</comment>
<dbReference type="GeneID" id="61249694"/>
<dbReference type="GO" id="GO:0010181">
    <property type="term" value="F:FMN binding"/>
    <property type="evidence" value="ECO:0007669"/>
    <property type="project" value="TreeGrafter"/>
</dbReference>
<dbReference type="Proteomes" id="UP000051565">
    <property type="component" value="Unassembled WGS sequence"/>
</dbReference>
<dbReference type="OrthoDB" id="9812295at2"/>
<evidence type="ECO:0000313" key="3">
    <source>
        <dbReference type="Proteomes" id="UP000051565"/>
    </source>
</evidence>
<dbReference type="InterPro" id="IPR050712">
    <property type="entry name" value="NAD(P)H-dep_reductase"/>
</dbReference>
<dbReference type="SUPFAM" id="SSF52218">
    <property type="entry name" value="Flavoproteins"/>
    <property type="match status" value="1"/>
</dbReference>
<protein>
    <recommendedName>
        <fullName evidence="1">NADPH-dependent FMN reductase-like domain-containing protein</fullName>
    </recommendedName>
</protein>
<dbReference type="InterPro" id="IPR005025">
    <property type="entry name" value="FMN_Rdtase-like_dom"/>
</dbReference>
<gene>
    <name evidence="2" type="ORF">IV52_GL001166</name>
</gene>